<comment type="caution">
    <text evidence="1">The sequence shown here is derived from an EMBL/GenBank/DDBJ whole genome shotgun (WGS) entry which is preliminary data.</text>
</comment>
<reference evidence="1" key="1">
    <citation type="journal article" date="2021" name="New Phytol.">
        <title>Evolutionary innovations through gain and loss of genes in the ectomycorrhizal Boletales.</title>
        <authorList>
            <person name="Wu G."/>
            <person name="Miyauchi S."/>
            <person name="Morin E."/>
            <person name="Kuo A."/>
            <person name="Drula E."/>
            <person name="Varga T."/>
            <person name="Kohler A."/>
            <person name="Feng B."/>
            <person name="Cao Y."/>
            <person name="Lipzen A."/>
            <person name="Daum C."/>
            <person name="Hundley H."/>
            <person name="Pangilinan J."/>
            <person name="Johnson J."/>
            <person name="Barry K."/>
            <person name="LaButti K."/>
            <person name="Ng V."/>
            <person name="Ahrendt S."/>
            <person name="Min B."/>
            <person name="Choi I.G."/>
            <person name="Park H."/>
            <person name="Plett J.M."/>
            <person name="Magnuson J."/>
            <person name="Spatafora J.W."/>
            <person name="Nagy L.G."/>
            <person name="Henrissat B."/>
            <person name="Grigoriev I.V."/>
            <person name="Yang Z.L."/>
            <person name="Xu J."/>
            <person name="Martin F.M."/>
        </authorList>
    </citation>
    <scope>NUCLEOTIDE SEQUENCE</scope>
    <source>
        <strain evidence="1">ATCC 28755</strain>
    </source>
</reference>
<proteinExistence type="predicted"/>
<gene>
    <name evidence="1" type="ORF">BJ138DRAFT_420945</name>
</gene>
<dbReference type="EMBL" id="MU267615">
    <property type="protein sequence ID" value="KAH7914368.1"/>
    <property type="molecule type" value="Genomic_DNA"/>
</dbReference>
<accession>A0ACB8ANR6</accession>
<organism evidence="1 2">
    <name type="scientific">Hygrophoropsis aurantiaca</name>
    <dbReference type="NCBI Taxonomy" id="72124"/>
    <lineage>
        <taxon>Eukaryota</taxon>
        <taxon>Fungi</taxon>
        <taxon>Dikarya</taxon>
        <taxon>Basidiomycota</taxon>
        <taxon>Agaricomycotina</taxon>
        <taxon>Agaricomycetes</taxon>
        <taxon>Agaricomycetidae</taxon>
        <taxon>Boletales</taxon>
        <taxon>Coniophorineae</taxon>
        <taxon>Hygrophoropsidaceae</taxon>
        <taxon>Hygrophoropsis</taxon>
    </lineage>
</organism>
<sequence>MDSSPTKRILTDDVHATRLALDMPRSDALPDELLASLKNVGRRVRKNVLEGYRTAPTTPHSSPKKQGLAYVSGDHQPPPANSTLRDTLPSSSSGHYTPTASPSKRRRSNDHSIEHDPRSNDESTVDMESEDQGDVMDSISDDESQSAPRPVKPLRRKVLMEASAVGPLRYPGTNGIGSSAVRQTTIVNSIMDVFIDSASDDVPQRPMEL</sequence>
<dbReference type="Proteomes" id="UP000790377">
    <property type="component" value="Unassembled WGS sequence"/>
</dbReference>
<evidence type="ECO:0000313" key="2">
    <source>
        <dbReference type="Proteomes" id="UP000790377"/>
    </source>
</evidence>
<evidence type="ECO:0000313" key="1">
    <source>
        <dbReference type="EMBL" id="KAH7914368.1"/>
    </source>
</evidence>
<protein>
    <submittedName>
        <fullName evidence="1">Uncharacterized protein</fullName>
    </submittedName>
</protein>
<keyword evidence="2" id="KW-1185">Reference proteome</keyword>
<name>A0ACB8ANR6_9AGAM</name>